<reference evidence="3 4" key="1">
    <citation type="submission" date="2023-07" db="EMBL/GenBank/DDBJ databases">
        <title>Sequencing the genomes of 1000 actinobacteria strains.</title>
        <authorList>
            <person name="Klenk H.-P."/>
        </authorList>
    </citation>
    <scope>NUCLEOTIDE SEQUENCE [LARGE SCALE GENOMIC DNA]</scope>
    <source>
        <strain evidence="3 4">DSM 20167</strain>
    </source>
</reference>
<evidence type="ECO:0000256" key="2">
    <source>
        <dbReference type="ARBA" id="ARBA00022737"/>
    </source>
</evidence>
<comment type="caution">
    <text evidence="3">The sequence shown here is derived from an EMBL/GenBank/DDBJ whole genome shotgun (WGS) entry which is preliminary data.</text>
</comment>
<organism evidence="3 4">
    <name type="scientific">Paeniglutamicibacter sulfureus</name>
    <dbReference type="NCBI Taxonomy" id="43666"/>
    <lineage>
        <taxon>Bacteria</taxon>
        <taxon>Bacillati</taxon>
        <taxon>Actinomycetota</taxon>
        <taxon>Actinomycetes</taxon>
        <taxon>Micrococcales</taxon>
        <taxon>Micrococcaceae</taxon>
        <taxon>Paeniglutamicibacter</taxon>
    </lineage>
</organism>
<name>A0ABU2BHI0_9MICC</name>
<dbReference type="Pfam" id="PF00400">
    <property type="entry name" value="WD40"/>
    <property type="match status" value="1"/>
</dbReference>
<keyword evidence="2" id="KW-0677">Repeat</keyword>
<dbReference type="Proteomes" id="UP001183817">
    <property type="component" value="Unassembled WGS sequence"/>
</dbReference>
<dbReference type="InterPro" id="IPR015943">
    <property type="entry name" value="WD40/YVTN_repeat-like_dom_sf"/>
</dbReference>
<dbReference type="SMART" id="SM00320">
    <property type="entry name" value="WD40"/>
    <property type="match status" value="2"/>
</dbReference>
<dbReference type="PANTHER" id="PTHR19848:SF0">
    <property type="entry name" value="NOTCHLESS PROTEIN HOMOLOG 1"/>
    <property type="match status" value="1"/>
</dbReference>
<keyword evidence="1" id="KW-0853">WD repeat</keyword>
<dbReference type="PANTHER" id="PTHR19848">
    <property type="entry name" value="WD40 REPEAT PROTEIN"/>
    <property type="match status" value="1"/>
</dbReference>
<evidence type="ECO:0000313" key="3">
    <source>
        <dbReference type="EMBL" id="MDR7358111.1"/>
    </source>
</evidence>
<dbReference type="InterPro" id="IPR001680">
    <property type="entry name" value="WD40_rpt"/>
</dbReference>
<evidence type="ECO:0000313" key="4">
    <source>
        <dbReference type="Proteomes" id="UP001183817"/>
    </source>
</evidence>
<dbReference type="InterPro" id="IPR036322">
    <property type="entry name" value="WD40_repeat_dom_sf"/>
</dbReference>
<dbReference type="SUPFAM" id="SSF50978">
    <property type="entry name" value="WD40 repeat-like"/>
    <property type="match status" value="1"/>
</dbReference>
<keyword evidence="4" id="KW-1185">Reference proteome</keyword>
<proteinExistence type="predicted"/>
<protein>
    <submittedName>
        <fullName evidence="3">WD40 repeat protein</fullName>
    </submittedName>
</protein>
<dbReference type="RefSeq" id="WP_310289801.1">
    <property type="nucleotide sequence ID" value="NZ_BAAAWO010000001.1"/>
</dbReference>
<sequence length="327" mass="34132">MRVLWSAPLAEQPAAISVSGALAAVAGTDGALRVLDSECGRLVAEVNPGLDMLTDVAVSPSGTAVALTGARGHGVWESSGILVKESGAWCTRAVWADNGRLAVAAGKSVVVYAADGSPAWRTEPGRHTLTDVAWDAKQRSVAASGYGGVRMFARHSPRPVHEYAHAGPNLCVAVSATGRWVCSGNQDAVGRVWKTNGGDLQMPGLHTKVTKVRFDPTGRWLANTGHSVLPVWDFGGASGPAGSRPRMLGGHGSVVDFAWRGCSLGVVASVGSEGEVRVWSVPDQQPGRPAVPLADLGYDDAVRVAWIDLDTLAVARPDRVDAVRLEP</sequence>
<dbReference type="EMBL" id="JAVDYI010000001">
    <property type="protein sequence ID" value="MDR7358111.1"/>
    <property type="molecule type" value="Genomic_DNA"/>
</dbReference>
<gene>
    <name evidence="3" type="ORF">J2S64_001802</name>
</gene>
<evidence type="ECO:0000256" key="1">
    <source>
        <dbReference type="ARBA" id="ARBA00022574"/>
    </source>
</evidence>
<dbReference type="Gene3D" id="2.130.10.10">
    <property type="entry name" value="YVTN repeat-like/Quinoprotein amine dehydrogenase"/>
    <property type="match status" value="2"/>
</dbReference>
<accession>A0ABU2BHI0</accession>